<name>A0ACC3B2G5_9EURO</name>
<evidence type="ECO:0000313" key="1">
    <source>
        <dbReference type="EMBL" id="KAK1144343.1"/>
    </source>
</evidence>
<sequence length="278" mass="30517">MDELITKALNNNINNNSSLGLSRKEASLLTADVVEGESGRILSEVTRLSPEDRDLRERAMRAARSVDVRAAAAREVAQSVQQNIRVVVKVPWQEHVLQTTSATSATDSASGSGLGKSESGARFGLVVFYPKEEDEQKGGGRLAEYKFQIGTALHHTLHYSATLIKDETRDRFTLSWVTVPGNRNNNLDSSALRSRFSTMLSNIEIPVGYRRDAFLYVDEEALHSRGSTRPYAWLAEPEAPSESNTEPEPEPQPGTGTGAQPKSSQPLKVDIKHIAPTF</sequence>
<organism evidence="1 2">
    <name type="scientific">Aspergillus melleus</name>
    <dbReference type="NCBI Taxonomy" id="138277"/>
    <lineage>
        <taxon>Eukaryota</taxon>
        <taxon>Fungi</taxon>
        <taxon>Dikarya</taxon>
        <taxon>Ascomycota</taxon>
        <taxon>Pezizomycotina</taxon>
        <taxon>Eurotiomycetes</taxon>
        <taxon>Eurotiomycetidae</taxon>
        <taxon>Eurotiales</taxon>
        <taxon>Aspergillaceae</taxon>
        <taxon>Aspergillus</taxon>
        <taxon>Aspergillus subgen. Circumdati</taxon>
    </lineage>
</organism>
<dbReference type="EMBL" id="JAOPJF010000031">
    <property type="protein sequence ID" value="KAK1144343.1"/>
    <property type="molecule type" value="Genomic_DNA"/>
</dbReference>
<accession>A0ACC3B2G5</accession>
<keyword evidence="2" id="KW-1185">Reference proteome</keyword>
<protein>
    <submittedName>
        <fullName evidence="1">Uncharacterized protein</fullName>
    </submittedName>
</protein>
<dbReference type="Proteomes" id="UP001177260">
    <property type="component" value="Unassembled WGS sequence"/>
</dbReference>
<gene>
    <name evidence="1" type="ORF">N8T08_005495</name>
</gene>
<evidence type="ECO:0000313" key="2">
    <source>
        <dbReference type="Proteomes" id="UP001177260"/>
    </source>
</evidence>
<proteinExistence type="predicted"/>
<reference evidence="1 2" key="1">
    <citation type="journal article" date="2023" name="ACS Omega">
        <title>Identification of the Neoaspergillic Acid Biosynthesis Gene Cluster by Establishing an In Vitro CRISPR-Ribonucleoprotein Genetic System in Aspergillus melleus.</title>
        <authorList>
            <person name="Yuan B."/>
            <person name="Grau M.F."/>
            <person name="Murata R.M."/>
            <person name="Torok T."/>
            <person name="Venkateswaran K."/>
            <person name="Stajich J.E."/>
            <person name="Wang C.C.C."/>
        </authorList>
    </citation>
    <scope>NUCLEOTIDE SEQUENCE [LARGE SCALE GENOMIC DNA]</scope>
    <source>
        <strain evidence="1 2">IMV 1140</strain>
    </source>
</reference>
<comment type="caution">
    <text evidence="1">The sequence shown here is derived from an EMBL/GenBank/DDBJ whole genome shotgun (WGS) entry which is preliminary data.</text>
</comment>